<dbReference type="PRINTS" id="PR00315">
    <property type="entry name" value="ELONGATNFCT"/>
</dbReference>
<dbReference type="EC" id="3.6.5.-" evidence="3"/>
<keyword evidence="3" id="KW-0690">Ribosome biogenesis</keyword>
<dbReference type="Pfam" id="PF00679">
    <property type="entry name" value="EFG_C"/>
    <property type="match status" value="1"/>
</dbReference>
<dbReference type="RefSeq" id="WP_166282143.1">
    <property type="nucleotide sequence ID" value="NZ_JAANNP010000007.1"/>
</dbReference>
<dbReference type="InterPro" id="IPR005225">
    <property type="entry name" value="Small_GTP-bd"/>
</dbReference>
<keyword evidence="1 3" id="KW-0547">Nucleotide-binding</keyword>
<dbReference type="SMART" id="SM00838">
    <property type="entry name" value="EFG_C"/>
    <property type="match status" value="1"/>
</dbReference>
<feature type="domain" description="Tr-type G" evidence="4">
    <location>
        <begin position="12"/>
        <end position="216"/>
    </location>
</feature>
<dbReference type="SUPFAM" id="SSF50447">
    <property type="entry name" value="Translation proteins"/>
    <property type="match status" value="1"/>
</dbReference>
<dbReference type="Gene3D" id="3.30.70.240">
    <property type="match status" value="1"/>
</dbReference>
<organism evidence="5 6">
    <name type="scientific">Motilibacter deserti</name>
    <dbReference type="NCBI Taxonomy" id="2714956"/>
    <lineage>
        <taxon>Bacteria</taxon>
        <taxon>Bacillati</taxon>
        <taxon>Actinomycetota</taxon>
        <taxon>Actinomycetes</taxon>
        <taxon>Motilibacterales</taxon>
        <taxon>Motilibacteraceae</taxon>
        <taxon>Motilibacter</taxon>
    </lineage>
</organism>
<keyword evidence="3" id="KW-0699">rRNA-binding</keyword>
<evidence type="ECO:0000256" key="1">
    <source>
        <dbReference type="ARBA" id="ARBA00022741"/>
    </source>
</evidence>
<comment type="catalytic activity">
    <reaction evidence="3">
        <text>GTP + H2O = GDP + phosphate + H(+)</text>
        <dbReference type="Rhea" id="RHEA:19669"/>
        <dbReference type="ChEBI" id="CHEBI:15377"/>
        <dbReference type="ChEBI" id="CHEBI:15378"/>
        <dbReference type="ChEBI" id="CHEBI:37565"/>
        <dbReference type="ChEBI" id="CHEBI:43474"/>
        <dbReference type="ChEBI" id="CHEBI:58189"/>
    </reaction>
</comment>
<dbReference type="HAMAP" id="MF_00849">
    <property type="entry name" value="BipA"/>
    <property type="match status" value="1"/>
</dbReference>
<dbReference type="PANTHER" id="PTHR42908:SF8">
    <property type="entry name" value="TR-TYPE G DOMAIN-CONTAINING PROTEIN"/>
    <property type="match status" value="1"/>
</dbReference>
<dbReference type="InterPro" id="IPR006298">
    <property type="entry name" value="BipA"/>
</dbReference>
<dbReference type="Gene3D" id="2.40.50.250">
    <property type="entry name" value="bipa protein"/>
    <property type="match status" value="1"/>
</dbReference>
<dbReference type="EMBL" id="JAANNP010000007">
    <property type="protein sequence ID" value="NHC14527.1"/>
    <property type="molecule type" value="Genomic_DNA"/>
</dbReference>
<feature type="binding site" evidence="3">
    <location>
        <begin position="24"/>
        <end position="29"/>
    </location>
    <ligand>
        <name>GTP</name>
        <dbReference type="ChEBI" id="CHEBI:37565"/>
    </ligand>
</feature>
<dbReference type="NCBIfam" id="TIGR00231">
    <property type="entry name" value="small_GTP"/>
    <property type="match status" value="1"/>
</dbReference>
<dbReference type="Pfam" id="PF00009">
    <property type="entry name" value="GTP_EFTU"/>
    <property type="match status" value="1"/>
</dbReference>
<keyword evidence="3" id="KW-0963">Cytoplasm</keyword>
<dbReference type="Pfam" id="PF03144">
    <property type="entry name" value="GTP_EFTU_D2"/>
    <property type="match status" value="1"/>
</dbReference>
<comment type="similarity">
    <text evidence="3">Belongs to the TRAFAC class translation factor GTPase superfamily. Classic translation factor GTPase family. BipA subfamily.</text>
</comment>
<dbReference type="PROSITE" id="PS51722">
    <property type="entry name" value="G_TR_2"/>
    <property type="match status" value="1"/>
</dbReference>
<dbReference type="InterPro" id="IPR047042">
    <property type="entry name" value="BipA_II"/>
</dbReference>
<feature type="binding site" evidence="3">
    <location>
        <begin position="141"/>
        <end position="144"/>
    </location>
    <ligand>
        <name>GTP</name>
        <dbReference type="ChEBI" id="CHEBI:37565"/>
    </ligand>
</feature>
<evidence type="ECO:0000313" key="5">
    <source>
        <dbReference type="EMBL" id="NHC14527.1"/>
    </source>
</evidence>
<comment type="subunit">
    <text evidence="3">Monomer.</text>
</comment>
<dbReference type="InterPro" id="IPR027417">
    <property type="entry name" value="P-loop_NTPase"/>
</dbReference>
<reference evidence="5 6" key="1">
    <citation type="submission" date="2020-03" db="EMBL/GenBank/DDBJ databases">
        <title>Two novel Motilibacter sp.</title>
        <authorList>
            <person name="Liu S."/>
        </authorList>
    </citation>
    <scope>NUCLEOTIDE SEQUENCE [LARGE SCALE GENOMIC DNA]</scope>
    <source>
        <strain evidence="5 6">E257</strain>
    </source>
</reference>
<dbReference type="InterPro" id="IPR047041">
    <property type="entry name" value="BipA_GTP-bd_dom"/>
</dbReference>
<evidence type="ECO:0000259" key="4">
    <source>
        <dbReference type="PROSITE" id="PS51722"/>
    </source>
</evidence>
<dbReference type="CDD" id="cd03691">
    <property type="entry name" value="BipA_TypA_II"/>
    <property type="match status" value="1"/>
</dbReference>
<dbReference type="SUPFAM" id="SSF54980">
    <property type="entry name" value="EF-G C-terminal domain-like"/>
    <property type="match status" value="2"/>
</dbReference>
<protein>
    <recommendedName>
        <fullName evidence="3">Large ribosomal subunit assembly factor BipA</fullName>
        <ecNumber evidence="3">3.6.5.-</ecNumber>
    </recommendedName>
    <alternativeName>
        <fullName evidence="3">GTP-binding protein BipA</fullName>
    </alternativeName>
</protein>
<keyword evidence="3" id="KW-0820">tRNA-binding</keyword>
<dbReference type="NCBIfam" id="TIGR01394">
    <property type="entry name" value="TypA_BipA"/>
    <property type="match status" value="1"/>
</dbReference>
<dbReference type="InterPro" id="IPR000795">
    <property type="entry name" value="T_Tr_GTP-bd_dom"/>
</dbReference>
<dbReference type="Proteomes" id="UP000800981">
    <property type="component" value="Unassembled WGS sequence"/>
</dbReference>
<keyword evidence="6" id="KW-1185">Reference proteome</keyword>
<comment type="function">
    <text evidence="3">A 50S ribosomal subunit assembly protein with GTPase activity, required for 50S subunit assembly at low temperatures, may also play a role in translation. Binds GTP and analogs. Binds the 70S ribosome between the 30S and 50S subunits, in a similar position as ribosome-bound EF-G; it contacts a number of ribosomal proteins, both rRNAs and the A-site tRNA.</text>
</comment>
<dbReference type="Gene3D" id="3.40.50.300">
    <property type="entry name" value="P-loop containing nucleotide triphosphate hydrolases"/>
    <property type="match status" value="1"/>
</dbReference>
<accession>A0ABX0GUS5</accession>
<gene>
    <name evidence="5" type="primary">typA</name>
    <name evidence="3" type="synonym">bipA</name>
    <name evidence="5" type="ORF">G9H71_12140</name>
</gene>
<dbReference type="InterPro" id="IPR048876">
    <property type="entry name" value="BipA_C"/>
</dbReference>
<dbReference type="InterPro" id="IPR047043">
    <property type="entry name" value="BipA_III"/>
</dbReference>
<proteinExistence type="inferred from homology"/>
<dbReference type="InterPro" id="IPR035651">
    <property type="entry name" value="BipA_V"/>
</dbReference>
<dbReference type="Pfam" id="PF21018">
    <property type="entry name" value="BipA_C"/>
    <property type="match status" value="1"/>
</dbReference>
<evidence type="ECO:0000256" key="2">
    <source>
        <dbReference type="ARBA" id="ARBA00023134"/>
    </source>
</evidence>
<sequence length="627" mass="68891">MPSATANLARRDDLRNVAIIAHVDHGKTTLVDAMLRQSGAFSAHAEATDRVMDSMDLEREKGITILAKNTAVKHTVNGQELTINIIDTPGHADFGGEVERGLSMVDAVVLLVDASEGPLPQTRFVLRKALQKRMPVVLVINKVDRPDARIGEVVDETYELFLDLDADEDQIDFPIVYASAKNGRASLNRPENGGLPDSDNLEPLFQVLLDSVPAPAYDPEAPLQAHVTNLDASPFLGRLALCRIFAGEIRKGQQVAWCKHDGSIERVKVTELLITEGLERVSGEKAGPGDIIAIAGIPEITIGETLADPEDPRPLPLITVDEPAISMTIGTNTSPLAGRERGNKVTARLVKDRLDRELVGNVSMRVLPTERPDAWEVQGRGELALAILVEQMRREGYELTVGKPQVVTKTIDGKLHEPVERLTIDAPDEYLGAITQLLAVRKGRMETMTNHGTGWIRMEFLVPSRGLIGFRTEFLTETRGTGIANAVFEGYEPWAGELRTRPTGSLVADRAGVATPFAMFNLQERGTMFVEPTTEVYEGMIVGENSRDDDMDVNITKEKKLTNMRSSTGDELVRLVPPRKLSLEQSLEFCREDECVEVTPTAVRIRKVILDATTRGRNRGRQSKANA</sequence>
<keyword evidence="2 3" id="KW-0342">GTP-binding</keyword>
<dbReference type="InterPro" id="IPR042116">
    <property type="entry name" value="TypA/BipA_C"/>
</dbReference>
<evidence type="ECO:0000313" key="6">
    <source>
        <dbReference type="Proteomes" id="UP000800981"/>
    </source>
</evidence>
<dbReference type="Gene3D" id="3.30.70.870">
    <property type="entry name" value="Elongation Factor G (Translational Gtpase), domain 3"/>
    <property type="match status" value="1"/>
</dbReference>
<dbReference type="CDD" id="cd16263">
    <property type="entry name" value="BipA_III"/>
    <property type="match status" value="1"/>
</dbReference>
<dbReference type="InterPro" id="IPR035647">
    <property type="entry name" value="EFG_III/V"/>
</dbReference>
<evidence type="ECO:0000256" key="3">
    <source>
        <dbReference type="HAMAP-Rule" id="MF_00849"/>
    </source>
</evidence>
<dbReference type="PANTHER" id="PTHR42908">
    <property type="entry name" value="TRANSLATION ELONGATION FACTOR-RELATED"/>
    <property type="match status" value="1"/>
</dbReference>
<dbReference type="InterPro" id="IPR000640">
    <property type="entry name" value="EFG_V-like"/>
</dbReference>
<dbReference type="InterPro" id="IPR009000">
    <property type="entry name" value="Transl_B-barrel_sf"/>
</dbReference>
<keyword evidence="3" id="KW-0694">RNA-binding</keyword>
<dbReference type="CDD" id="cd03710">
    <property type="entry name" value="BipA_TypA_C"/>
    <property type="match status" value="1"/>
</dbReference>
<dbReference type="Gene3D" id="2.40.30.10">
    <property type="entry name" value="Translation factors"/>
    <property type="match status" value="1"/>
</dbReference>
<dbReference type="CDD" id="cd01891">
    <property type="entry name" value="TypA_BipA"/>
    <property type="match status" value="1"/>
</dbReference>
<keyword evidence="3" id="KW-0378">Hydrolase</keyword>
<dbReference type="SUPFAM" id="SSF52540">
    <property type="entry name" value="P-loop containing nucleoside triphosphate hydrolases"/>
    <property type="match status" value="1"/>
</dbReference>
<name>A0ABX0GUS5_9ACTN</name>
<dbReference type="InterPro" id="IPR004161">
    <property type="entry name" value="EFTu-like_2"/>
</dbReference>
<comment type="caution">
    <text evidence="5">The sequence shown here is derived from an EMBL/GenBank/DDBJ whole genome shotgun (WGS) entry which is preliminary data.</text>
</comment>
<comment type="subcellular location">
    <subcellularLocation>
        <location evidence="3">Cytoplasm</location>
    </subcellularLocation>
    <text evidence="3">Binds to ribosomes.</text>
</comment>